<sequence length="530" mass="60359">MKATFCADNQDLCCFLVTKLSAWKGKYRRIFSVGTLAITTYNPQTLEITNQWLYEDFLCIKLTDRIKHSNSDGSLRGEDNFSIQIRKKGKVDVMRFCSEYAREVVTETLKFHKKFGSDSSHQQRPKYDCFKHSWKDERVAVNLEVSAASLDQVESQSKVLLKSYPYKDMKQIIHVKDYPGAFVLEVGEQRRRHMFVSNALASLLKDVRDFSTEYLGVEIHMAKDTLTLKDFMLTRLGLCSKDEQLTPYVDFKVQKYTAKSLETAVRRLVCLSETCLIERDPASYSVICARPLKTIVCLVRDLKDPQKFQIEYENGDERSYTSNERDSLLASLIDGSRGSGNYQVFVTSRKFEKALRILPFNQTLDEDGEALLMRHICNVPPGLKRSDMIRRFNANIPTMLVLLHTIRGLQLDFQGFFTDNKNRSIVNCLEAVLLESYTTSSFTTTTSSNNYATAVDTVNPFATTVNTNNNSIRNGLKLEDSSLEAIYKMEAQLGCLHRLFASKSGFQAFTAVNGVRENWNTGGVSAQEEQ</sequence>
<dbReference type="PANTHER" id="PTHR36983">
    <property type="entry name" value="DNAJ HOMOLOG SUBFAMILY C MEMBER 13"/>
    <property type="match status" value="1"/>
</dbReference>
<dbReference type="AlphaFoldDB" id="A0A915DGK4"/>
<dbReference type="WBParaSite" id="jg19649">
    <property type="protein sequence ID" value="jg19649"/>
    <property type="gene ID" value="jg19649"/>
</dbReference>
<keyword evidence="2" id="KW-1185">Reference proteome</keyword>
<proteinExistence type="predicted"/>
<dbReference type="GO" id="GO:0007032">
    <property type="term" value="P:endosome organization"/>
    <property type="evidence" value="ECO:0007669"/>
    <property type="project" value="InterPro"/>
</dbReference>
<dbReference type="Pfam" id="PF19432">
    <property type="entry name" value="RME-8_N"/>
    <property type="match status" value="1"/>
</dbReference>
<evidence type="ECO:0000313" key="2">
    <source>
        <dbReference type="Proteomes" id="UP000887574"/>
    </source>
</evidence>
<evidence type="ECO:0000259" key="1">
    <source>
        <dbReference type="Pfam" id="PF19432"/>
    </source>
</evidence>
<dbReference type="InterPro" id="IPR044978">
    <property type="entry name" value="GRV2/DNAJC13"/>
</dbReference>
<organism evidence="2 3">
    <name type="scientific">Ditylenchus dipsaci</name>
    <dbReference type="NCBI Taxonomy" id="166011"/>
    <lineage>
        <taxon>Eukaryota</taxon>
        <taxon>Metazoa</taxon>
        <taxon>Ecdysozoa</taxon>
        <taxon>Nematoda</taxon>
        <taxon>Chromadorea</taxon>
        <taxon>Rhabditida</taxon>
        <taxon>Tylenchina</taxon>
        <taxon>Tylenchomorpha</taxon>
        <taxon>Sphaerularioidea</taxon>
        <taxon>Anguinidae</taxon>
        <taxon>Anguininae</taxon>
        <taxon>Ditylenchus</taxon>
    </lineage>
</organism>
<dbReference type="GO" id="GO:2000641">
    <property type="term" value="P:regulation of early endosome to late endosome transport"/>
    <property type="evidence" value="ECO:0007669"/>
    <property type="project" value="InterPro"/>
</dbReference>
<name>A0A915DGK4_9BILA</name>
<evidence type="ECO:0000313" key="3">
    <source>
        <dbReference type="WBParaSite" id="jg19649"/>
    </source>
</evidence>
<reference evidence="3" key="1">
    <citation type="submission" date="2022-11" db="UniProtKB">
        <authorList>
            <consortium name="WormBaseParasite"/>
        </authorList>
    </citation>
    <scope>IDENTIFICATION</scope>
</reference>
<dbReference type="Proteomes" id="UP000887574">
    <property type="component" value="Unplaced"/>
</dbReference>
<accession>A0A915DGK4</accession>
<dbReference type="InterPro" id="IPR045802">
    <property type="entry name" value="GRV2/DNAJC13_N"/>
</dbReference>
<feature type="domain" description="DnaJ homologue subfamily C GRV2/DNAJC13 N-terminal" evidence="1">
    <location>
        <begin position="14"/>
        <end position="521"/>
    </location>
</feature>
<protein>
    <submittedName>
        <fullName evidence="3">DnaJ homologue subfamily C GRV2/DNAJC13 N-terminal domain-containing protein</fullName>
    </submittedName>
</protein>
<dbReference type="GO" id="GO:0006898">
    <property type="term" value="P:receptor-mediated endocytosis"/>
    <property type="evidence" value="ECO:0007669"/>
    <property type="project" value="TreeGrafter"/>
</dbReference>
<dbReference type="PANTHER" id="PTHR36983:SF2">
    <property type="entry name" value="DNAJ HOMOLOG SUBFAMILY C MEMBER 13"/>
    <property type="match status" value="1"/>
</dbReference>
<dbReference type="GO" id="GO:0010008">
    <property type="term" value="C:endosome membrane"/>
    <property type="evidence" value="ECO:0007669"/>
    <property type="project" value="TreeGrafter"/>
</dbReference>